<dbReference type="SMART" id="SM00086">
    <property type="entry name" value="PAC"/>
    <property type="match status" value="1"/>
</dbReference>
<dbReference type="CDD" id="cd00082">
    <property type="entry name" value="HisKA"/>
    <property type="match status" value="1"/>
</dbReference>
<feature type="domain" description="HAMP" evidence="17">
    <location>
        <begin position="77"/>
        <end position="129"/>
    </location>
</feature>
<dbReference type="GO" id="GO:0005886">
    <property type="term" value="C:plasma membrane"/>
    <property type="evidence" value="ECO:0007669"/>
    <property type="project" value="UniProtKB-SubCell"/>
</dbReference>
<dbReference type="SUPFAM" id="SSF47384">
    <property type="entry name" value="Homodimeric domain of signal transducing histidine kinase"/>
    <property type="match status" value="1"/>
</dbReference>
<dbReference type="InterPro" id="IPR003660">
    <property type="entry name" value="HAMP_dom"/>
</dbReference>
<keyword evidence="10" id="KW-0749">Sporulation</keyword>
<dbReference type="NCBIfam" id="TIGR00229">
    <property type="entry name" value="sensory_box"/>
    <property type="match status" value="1"/>
</dbReference>
<dbReference type="SUPFAM" id="SSF158472">
    <property type="entry name" value="HAMP domain-like"/>
    <property type="match status" value="1"/>
</dbReference>
<dbReference type="OrthoDB" id="9815750at2"/>
<keyword evidence="4" id="KW-1003">Cell membrane</keyword>
<dbReference type="InterPro" id="IPR036097">
    <property type="entry name" value="HisK_dim/P_sf"/>
</dbReference>
<comment type="catalytic activity">
    <reaction evidence="1">
        <text>ATP + protein L-histidine = ADP + protein N-phospho-L-histidine.</text>
        <dbReference type="EC" id="2.7.13.3"/>
    </reaction>
</comment>
<protein>
    <recommendedName>
        <fullName evidence="3">histidine kinase</fullName>
        <ecNumber evidence="3">2.7.13.3</ecNumber>
    </recommendedName>
</protein>
<evidence type="ECO:0000256" key="11">
    <source>
        <dbReference type="ARBA" id="ARBA00023012"/>
    </source>
</evidence>
<reference evidence="19" key="1">
    <citation type="submission" date="2018-11" db="EMBL/GenBank/DDBJ databases">
        <title>Complete genome sequence of Paenibacillus sp. ML311-T8.</title>
        <authorList>
            <person name="Nam Y.-D."/>
            <person name="Kang J."/>
            <person name="Chung W.-H."/>
            <person name="Park Y.S."/>
        </authorList>
    </citation>
    <scope>NUCLEOTIDE SEQUENCE [LARGE SCALE GENOMIC DNA]</scope>
    <source>
        <strain evidence="19">ML311-T8</strain>
    </source>
</reference>
<dbReference type="InterPro" id="IPR000014">
    <property type="entry name" value="PAS"/>
</dbReference>
<dbReference type="PANTHER" id="PTHR43065:SF34">
    <property type="entry name" value="SPORULATION KINASE A"/>
    <property type="match status" value="1"/>
</dbReference>
<keyword evidence="8" id="KW-0418">Kinase</keyword>
<evidence type="ECO:0000256" key="3">
    <source>
        <dbReference type="ARBA" id="ARBA00012438"/>
    </source>
</evidence>
<dbReference type="InterPro" id="IPR004358">
    <property type="entry name" value="Sig_transdc_His_kin-like_C"/>
</dbReference>
<dbReference type="InterPro" id="IPR036890">
    <property type="entry name" value="HATPase_C_sf"/>
</dbReference>
<dbReference type="PROSITE" id="PS50112">
    <property type="entry name" value="PAS"/>
    <property type="match status" value="1"/>
</dbReference>
<evidence type="ECO:0000256" key="8">
    <source>
        <dbReference type="ARBA" id="ARBA00022777"/>
    </source>
</evidence>
<evidence type="ECO:0000256" key="13">
    <source>
        <dbReference type="SAM" id="Phobius"/>
    </source>
</evidence>
<keyword evidence="19" id="KW-1185">Reference proteome</keyword>
<dbReference type="EMBL" id="CP034235">
    <property type="protein sequence ID" value="QGQ94437.1"/>
    <property type="molecule type" value="Genomic_DNA"/>
</dbReference>
<dbReference type="RefSeq" id="WP_155699440.1">
    <property type="nucleotide sequence ID" value="NZ_CP034235.1"/>
</dbReference>
<accession>A0A6B8RES8</accession>
<dbReference type="Proteomes" id="UP000426246">
    <property type="component" value="Chromosome"/>
</dbReference>
<dbReference type="Gene3D" id="3.30.565.10">
    <property type="entry name" value="Histidine kinase-like ATPase, C-terminal domain"/>
    <property type="match status" value="1"/>
</dbReference>
<proteinExistence type="predicted"/>
<keyword evidence="13" id="KW-0812">Transmembrane</keyword>
<evidence type="ECO:0000256" key="1">
    <source>
        <dbReference type="ARBA" id="ARBA00000085"/>
    </source>
</evidence>
<dbReference type="CDD" id="cd00130">
    <property type="entry name" value="PAS"/>
    <property type="match status" value="1"/>
</dbReference>
<dbReference type="Pfam" id="PF00512">
    <property type="entry name" value="HisKA"/>
    <property type="match status" value="1"/>
</dbReference>
<dbReference type="Pfam" id="PF02518">
    <property type="entry name" value="HATPase_c"/>
    <property type="match status" value="1"/>
</dbReference>
<evidence type="ECO:0000256" key="5">
    <source>
        <dbReference type="ARBA" id="ARBA00022553"/>
    </source>
</evidence>
<dbReference type="PROSITE" id="PS50885">
    <property type="entry name" value="HAMP"/>
    <property type="match status" value="1"/>
</dbReference>
<dbReference type="SMART" id="SM00387">
    <property type="entry name" value="HATPase_c"/>
    <property type="match status" value="1"/>
</dbReference>
<dbReference type="InterPro" id="IPR001610">
    <property type="entry name" value="PAC"/>
</dbReference>
<dbReference type="SUPFAM" id="SSF55785">
    <property type="entry name" value="PYP-like sensor domain (PAS domain)"/>
    <property type="match status" value="1"/>
</dbReference>
<evidence type="ECO:0000259" key="17">
    <source>
        <dbReference type="PROSITE" id="PS50885"/>
    </source>
</evidence>
<dbReference type="Gene3D" id="1.10.287.130">
    <property type="match status" value="1"/>
</dbReference>
<keyword evidence="13" id="KW-1133">Transmembrane helix</keyword>
<dbReference type="GO" id="GO:0030435">
    <property type="term" value="P:sporulation resulting in formation of a cellular spore"/>
    <property type="evidence" value="ECO:0007669"/>
    <property type="project" value="UniProtKB-KW"/>
</dbReference>
<evidence type="ECO:0000259" key="16">
    <source>
        <dbReference type="PROSITE" id="PS50113"/>
    </source>
</evidence>
<feature type="transmembrane region" description="Helical" evidence="13">
    <location>
        <begin position="58"/>
        <end position="80"/>
    </location>
</feature>
<dbReference type="GO" id="GO:0000155">
    <property type="term" value="F:phosphorelay sensor kinase activity"/>
    <property type="evidence" value="ECO:0007669"/>
    <property type="project" value="InterPro"/>
</dbReference>
<evidence type="ECO:0000256" key="7">
    <source>
        <dbReference type="ARBA" id="ARBA00022741"/>
    </source>
</evidence>
<gene>
    <name evidence="18" type="ORF">EHS13_05720</name>
</gene>
<dbReference type="GO" id="GO:0005524">
    <property type="term" value="F:ATP binding"/>
    <property type="evidence" value="ECO:0007669"/>
    <property type="project" value="UniProtKB-KW"/>
</dbReference>
<dbReference type="SMART" id="SM00388">
    <property type="entry name" value="HisKA"/>
    <property type="match status" value="1"/>
</dbReference>
<dbReference type="KEGG" id="ppsc:EHS13_05720"/>
<feature type="domain" description="PAS" evidence="15">
    <location>
        <begin position="141"/>
        <end position="185"/>
    </location>
</feature>
<dbReference type="InterPro" id="IPR005467">
    <property type="entry name" value="His_kinase_dom"/>
</dbReference>
<organism evidence="18 19">
    <name type="scientific">Paenibacillus psychroresistens</name>
    <dbReference type="NCBI Taxonomy" id="1778678"/>
    <lineage>
        <taxon>Bacteria</taxon>
        <taxon>Bacillati</taxon>
        <taxon>Bacillota</taxon>
        <taxon>Bacilli</taxon>
        <taxon>Bacillales</taxon>
        <taxon>Paenibacillaceae</taxon>
        <taxon>Paenibacillus</taxon>
    </lineage>
</organism>
<dbReference type="Pfam" id="PF13426">
    <property type="entry name" value="PAS_9"/>
    <property type="match status" value="1"/>
</dbReference>
<dbReference type="InterPro" id="IPR003594">
    <property type="entry name" value="HATPase_dom"/>
</dbReference>
<keyword evidence="11" id="KW-0902">Two-component regulatory system</keyword>
<dbReference type="AlphaFoldDB" id="A0A6B8RES8"/>
<evidence type="ECO:0000256" key="12">
    <source>
        <dbReference type="ARBA" id="ARBA00023136"/>
    </source>
</evidence>
<dbReference type="InterPro" id="IPR003661">
    <property type="entry name" value="HisK_dim/P_dom"/>
</dbReference>
<dbReference type="PRINTS" id="PR00344">
    <property type="entry name" value="BCTRLSENSOR"/>
</dbReference>
<evidence type="ECO:0000256" key="2">
    <source>
        <dbReference type="ARBA" id="ARBA00004651"/>
    </source>
</evidence>
<evidence type="ECO:0000313" key="18">
    <source>
        <dbReference type="EMBL" id="QGQ94437.1"/>
    </source>
</evidence>
<keyword evidence="6" id="KW-0808">Transferase</keyword>
<evidence type="ECO:0000256" key="10">
    <source>
        <dbReference type="ARBA" id="ARBA00022969"/>
    </source>
</evidence>
<dbReference type="PROSITE" id="PS50113">
    <property type="entry name" value="PAC"/>
    <property type="match status" value="1"/>
</dbReference>
<keyword evidence="5" id="KW-0597">Phosphoprotein</keyword>
<evidence type="ECO:0000259" key="14">
    <source>
        <dbReference type="PROSITE" id="PS50109"/>
    </source>
</evidence>
<keyword evidence="7" id="KW-0547">Nucleotide-binding</keyword>
<dbReference type="FunFam" id="1.10.287.130:FF:000040">
    <property type="entry name" value="PAS domain-containing sensor histidine kinase"/>
    <property type="match status" value="1"/>
</dbReference>
<dbReference type="CDD" id="cd06225">
    <property type="entry name" value="HAMP"/>
    <property type="match status" value="1"/>
</dbReference>
<name>A0A6B8RES8_9BACL</name>
<dbReference type="InterPro" id="IPR000700">
    <property type="entry name" value="PAS-assoc_C"/>
</dbReference>
<evidence type="ECO:0000259" key="15">
    <source>
        <dbReference type="PROSITE" id="PS50112"/>
    </source>
</evidence>
<evidence type="ECO:0000256" key="6">
    <source>
        <dbReference type="ARBA" id="ARBA00022679"/>
    </source>
</evidence>
<dbReference type="Gene3D" id="6.10.340.10">
    <property type="match status" value="1"/>
</dbReference>
<dbReference type="EC" id="2.7.13.3" evidence="3"/>
<keyword evidence="9" id="KW-0067">ATP-binding</keyword>
<keyword evidence="12 13" id="KW-0472">Membrane</keyword>
<dbReference type="Gene3D" id="3.30.450.20">
    <property type="entry name" value="PAS domain"/>
    <property type="match status" value="1"/>
</dbReference>
<dbReference type="SUPFAM" id="SSF55874">
    <property type="entry name" value="ATPase domain of HSP90 chaperone/DNA topoisomerase II/histidine kinase"/>
    <property type="match status" value="1"/>
</dbReference>
<evidence type="ECO:0000256" key="9">
    <source>
        <dbReference type="ARBA" id="ARBA00022840"/>
    </source>
</evidence>
<feature type="domain" description="Histidine kinase" evidence="14">
    <location>
        <begin position="278"/>
        <end position="482"/>
    </location>
</feature>
<dbReference type="PANTHER" id="PTHR43065">
    <property type="entry name" value="SENSOR HISTIDINE KINASE"/>
    <property type="match status" value="1"/>
</dbReference>
<dbReference type="PROSITE" id="PS50109">
    <property type="entry name" value="HIS_KIN"/>
    <property type="match status" value="1"/>
</dbReference>
<sequence length="482" mass="53812">MSIKAKLSMYLSSIVLIILTLDTTLNYCSTRDALVSQSQGPINEAAKEILSKQLMNQITISIFLLVGTIVISYYIASFFIRPLSRILKKVNEISEGNFNINHSIHGTDEWGILSETIYKMSLNLHANTEQLRRANETLRSTKQNMDSFVNHTSDAFVVVDLQGIVQQANKAYIELYGWSMNETIGFPLHTVTDSYQSEANAVMLKLKNGIPVSAFENVCQTKDGRMIDVSTTISGIHNEKDELVAYASISRDITERRNTDELLRRSEKLSIVGQLAAGVAHEIRNPLTTLRGFVQLQHARAKGNQQHLDIMLSELDRINFIVSEFLILAKPQAINFQKRDLVYILQDIISLLASQANLNNIQFHFDCAPHIPPINCEENQLKQVFINIIKNGMESMPDGGEIIIQVGNLASDDVMVRIADQGCGISEEQLARLGEPFYTNKETGTGLGLMVSQQIIANHKGSMHFDSEIDRGTTVEIILPMG</sequence>
<evidence type="ECO:0000256" key="4">
    <source>
        <dbReference type="ARBA" id="ARBA00022475"/>
    </source>
</evidence>
<feature type="domain" description="PAC" evidence="16">
    <location>
        <begin position="213"/>
        <end position="265"/>
    </location>
</feature>
<dbReference type="InterPro" id="IPR035965">
    <property type="entry name" value="PAS-like_dom_sf"/>
</dbReference>
<evidence type="ECO:0000313" key="19">
    <source>
        <dbReference type="Proteomes" id="UP000426246"/>
    </source>
</evidence>
<comment type="subcellular location">
    <subcellularLocation>
        <location evidence="2">Cell membrane</location>
        <topology evidence="2">Multi-pass membrane protein</topology>
    </subcellularLocation>
</comment>